<sequence length="200" mass="20232">MARSTEPRIAGVLLAAGAARRFGSPKQLACLDGVALVRRSAQALLDAGLPLTVVTGAHADAVGAALAGLPLRLIHNADWREGLGRSIACAVAALGDDAALDGVLIALADQPLVGASQLRRLLAAHEAGAITAADHGTVVGPPAVFARAHFAALAALRGDSGARALLAAQAGRLRRVPMPEAAIDIDTPAQWRAAQAAQRP</sequence>
<dbReference type="Proteomes" id="UP001465331">
    <property type="component" value="Unassembled WGS sequence"/>
</dbReference>
<keyword evidence="4" id="KW-1185">Reference proteome</keyword>
<dbReference type="InterPro" id="IPR029044">
    <property type="entry name" value="Nucleotide-diphossugar_trans"/>
</dbReference>
<evidence type="ECO:0000313" key="4">
    <source>
        <dbReference type="Proteomes" id="UP001465331"/>
    </source>
</evidence>
<evidence type="ECO:0000259" key="2">
    <source>
        <dbReference type="Pfam" id="PF12804"/>
    </source>
</evidence>
<comment type="caution">
    <text evidence="3">The sequence shown here is derived from an EMBL/GenBank/DDBJ whole genome shotgun (WGS) entry which is preliminary data.</text>
</comment>
<accession>A0ABV2A7Q8</accession>
<dbReference type="InterPro" id="IPR025877">
    <property type="entry name" value="MobA-like_NTP_Trfase"/>
</dbReference>
<dbReference type="RefSeq" id="WP_352887602.1">
    <property type="nucleotide sequence ID" value="NZ_JBEPIJ010000003.1"/>
</dbReference>
<dbReference type="Gene3D" id="3.90.550.10">
    <property type="entry name" value="Spore Coat Polysaccharide Biosynthesis Protein SpsA, Chain A"/>
    <property type="match status" value="1"/>
</dbReference>
<dbReference type="EMBL" id="JBEPIJ010000003">
    <property type="protein sequence ID" value="MES0873149.1"/>
    <property type="molecule type" value="Genomic_DNA"/>
</dbReference>
<evidence type="ECO:0000313" key="3">
    <source>
        <dbReference type="EMBL" id="MES0873149.1"/>
    </source>
</evidence>
<feature type="domain" description="MobA-like NTP transferase" evidence="2">
    <location>
        <begin position="11"/>
        <end position="169"/>
    </location>
</feature>
<dbReference type="PANTHER" id="PTHR43777">
    <property type="entry name" value="MOLYBDENUM COFACTOR CYTIDYLYLTRANSFERASE"/>
    <property type="match status" value="1"/>
</dbReference>
<gene>
    <name evidence="3" type="ORF">ABSH63_03860</name>
</gene>
<name>A0ABV2A7Q8_9GAMM</name>
<organism evidence="3 4">
    <name type="scientific">Sinimarinibacterium thermocellulolyticum</name>
    <dbReference type="NCBI Taxonomy" id="3170016"/>
    <lineage>
        <taxon>Bacteria</taxon>
        <taxon>Pseudomonadati</taxon>
        <taxon>Pseudomonadota</taxon>
        <taxon>Gammaproteobacteria</taxon>
        <taxon>Nevskiales</taxon>
        <taxon>Nevskiaceae</taxon>
        <taxon>Sinimarinibacterium</taxon>
    </lineage>
</organism>
<proteinExistence type="predicted"/>
<protein>
    <submittedName>
        <fullName evidence="3">Nucleotidyltransferase family protein</fullName>
    </submittedName>
</protein>
<evidence type="ECO:0000256" key="1">
    <source>
        <dbReference type="ARBA" id="ARBA00022842"/>
    </source>
</evidence>
<keyword evidence="1" id="KW-0460">Magnesium</keyword>
<dbReference type="PANTHER" id="PTHR43777:SF1">
    <property type="entry name" value="MOLYBDENUM COFACTOR CYTIDYLYLTRANSFERASE"/>
    <property type="match status" value="1"/>
</dbReference>
<reference evidence="3 4" key="1">
    <citation type="submission" date="2024-06" db="EMBL/GenBank/DDBJ databases">
        <authorList>
            <person name="Li Z."/>
            <person name="Jiang Y."/>
        </authorList>
    </citation>
    <scope>NUCLEOTIDE SEQUENCE [LARGE SCALE GENOMIC DNA]</scope>
    <source>
        <strain evidence="3 4">HSW-8</strain>
    </source>
</reference>
<dbReference type="SUPFAM" id="SSF53448">
    <property type="entry name" value="Nucleotide-diphospho-sugar transferases"/>
    <property type="match status" value="1"/>
</dbReference>
<dbReference type="Pfam" id="PF12804">
    <property type="entry name" value="NTP_transf_3"/>
    <property type="match status" value="1"/>
</dbReference>
<dbReference type="CDD" id="cd04182">
    <property type="entry name" value="GT_2_like_f"/>
    <property type="match status" value="1"/>
</dbReference>